<evidence type="ECO:0000313" key="2">
    <source>
        <dbReference type="EMBL" id="RUT09445.1"/>
    </source>
</evidence>
<sequence length="606" mass="68100">MVNFTQRSWLQWLTLFGWIAIGTIIRFINLDAKPPWSDEFATLVFSLGNSFRTVPLDRAIALDTLLQPLQPRPSASFGDVFHNLMTESTHPPVYFLLNHLWLQLFPPDEGLVSLWAARAFSAILGVAAIPAIFGLCWLAFRSRLVGQIAAAMMAVSPYGIYQAQEPRHYTLAILIIIASLACLVVATRCLENRKPIPIWLVFTWVGINTLGIAVHYFFTLTLCAEAIVLLAVVWKQFKIHNSQFPESTVRAGFGRRFIDISVNMLAKLAPTTSRLIAVAAGTTAGGLIWLPFLQSIPDNQMTDWIYRGNPFGSILESTARFLAWMISMLWLLPVEGVSQPIALVCGVIIVAFLFWTLPILISGWKIQLWRSRSRSGTQVVGGFVLVAIALFSIVTYALGADLSIASRYHFVYFPALIAIVSAALAICWDSNRLVQHTELNWTPRQQLRLKFLQTRGKVAVVLIWLLGLLGALTVVFNFGYQKIERPDRLVPIMQQGSQNPILIATAHYTRAQVRELMTLGWQFKHLYGSQVNSPLFLLAQHDRSSNRSVETLYKTIAELPKPLDLWVVNFTSARHDLEEGNNQICVPDSQRRAKVNGYRAKLFHCQ</sequence>
<accession>A0AB37UGB0</accession>
<gene>
    <name evidence="2" type="ORF">DSM107010_44780</name>
</gene>
<proteinExistence type="predicted"/>
<protein>
    <recommendedName>
        <fullName evidence="4">Glycosyltransferase RgtA/B/C/D-like domain-containing protein</fullName>
    </recommendedName>
</protein>
<keyword evidence="1" id="KW-1133">Transmembrane helix</keyword>
<evidence type="ECO:0008006" key="4">
    <source>
        <dbReference type="Google" id="ProtNLM"/>
    </source>
</evidence>
<organism evidence="2 3">
    <name type="scientific">Chroococcidiopsis cubana SAG 39.79</name>
    <dbReference type="NCBI Taxonomy" id="388085"/>
    <lineage>
        <taxon>Bacteria</taxon>
        <taxon>Bacillati</taxon>
        <taxon>Cyanobacteriota</taxon>
        <taxon>Cyanophyceae</taxon>
        <taxon>Chroococcidiopsidales</taxon>
        <taxon>Chroococcidiopsidaceae</taxon>
        <taxon>Chroococcidiopsis</taxon>
    </lineage>
</organism>
<feature type="transmembrane region" description="Helical" evidence="1">
    <location>
        <begin position="314"/>
        <end position="334"/>
    </location>
</feature>
<feature type="transmembrane region" description="Helical" evidence="1">
    <location>
        <begin position="340"/>
        <end position="364"/>
    </location>
</feature>
<dbReference type="AlphaFoldDB" id="A0AB37UGB0"/>
<dbReference type="EMBL" id="RSCK01000046">
    <property type="protein sequence ID" value="RUT09445.1"/>
    <property type="molecule type" value="Genomic_DNA"/>
</dbReference>
<keyword evidence="3" id="KW-1185">Reference proteome</keyword>
<feature type="transmembrane region" description="Helical" evidence="1">
    <location>
        <begin position="144"/>
        <end position="161"/>
    </location>
</feature>
<feature type="transmembrane region" description="Helical" evidence="1">
    <location>
        <begin position="376"/>
        <end position="398"/>
    </location>
</feature>
<feature type="transmembrane region" description="Helical" evidence="1">
    <location>
        <begin position="115"/>
        <end position="137"/>
    </location>
</feature>
<evidence type="ECO:0000256" key="1">
    <source>
        <dbReference type="SAM" id="Phobius"/>
    </source>
</evidence>
<feature type="transmembrane region" description="Helical" evidence="1">
    <location>
        <begin position="275"/>
        <end position="293"/>
    </location>
</feature>
<keyword evidence="1" id="KW-0812">Transmembrane</keyword>
<feature type="transmembrane region" description="Helical" evidence="1">
    <location>
        <begin position="410"/>
        <end position="428"/>
    </location>
</feature>
<keyword evidence="1" id="KW-0472">Membrane</keyword>
<feature type="transmembrane region" description="Helical" evidence="1">
    <location>
        <begin position="167"/>
        <end position="186"/>
    </location>
</feature>
<name>A0AB37UGB0_9CYAN</name>
<evidence type="ECO:0000313" key="3">
    <source>
        <dbReference type="Proteomes" id="UP000282574"/>
    </source>
</evidence>
<reference evidence="2 3" key="1">
    <citation type="journal article" date="2019" name="Genome Biol. Evol.">
        <title>Day and night: Metabolic profiles and evolutionary relationships of six axenic non-marine cyanobacteria.</title>
        <authorList>
            <person name="Will S.E."/>
            <person name="Henke P."/>
            <person name="Boedeker C."/>
            <person name="Huang S."/>
            <person name="Brinkmann H."/>
            <person name="Rohde M."/>
            <person name="Jarek M."/>
            <person name="Friedl T."/>
            <person name="Seufert S."/>
            <person name="Schumacher M."/>
            <person name="Overmann J."/>
            <person name="Neumann-Schaal M."/>
            <person name="Petersen J."/>
        </authorList>
    </citation>
    <scope>NUCLEOTIDE SEQUENCE [LARGE SCALE GENOMIC DNA]</scope>
    <source>
        <strain evidence="2 3">SAG 39.79</strain>
    </source>
</reference>
<feature type="transmembrane region" description="Helical" evidence="1">
    <location>
        <begin position="198"/>
        <end position="218"/>
    </location>
</feature>
<dbReference type="Proteomes" id="UP000282574">
    <property type="component" value="Unassembled WGS sequence"/>
</dbReference>
<comment type="caution">
    <text evidence="2">The sequence shown here is derived from an EMBL/GenBank/DDBJ whole genome shotgun (WGS) entry which is preliminary data.</text>
</comment>
<feature type="transmembrane region" description="Helical" evidence="1">
    <location>
        <begin position="458"/>
        <end position="480"/>
    </location>
</feature>
<feature type="transmembrane region" description="Helical" evidence="1">
    <location>
        <begin position="9"/>
        <end position="28"/>
    </location>
</feature>